<comment type="subcellular location">
    <subcellularLocation>
        <location evidence="1">Cell membrane</location>
        <topology evidence="1">Multi-pass membrane protein</topology>
    </subcellularLocation>
</comment>
<dbReference type="PANTHER" id="PTHR33452:SF1">
    <property type="entry name" value="INNER MEMBRANE PROTEIN YPHA-RELATED"/>
    <property type="match status" value="1"/>
</dbReference>
<gene>
    <name evidence="8" type="ORF">QRD02_13145</name>
</gene>
<feature type="transmembrane region" description="Helical" evidence="7">
    <location>
        <begin position="71"/>
        <end position="89"/>
    </location>
</feature>
<evidence type="ECO:0000256" key="1">
    <source>
        <dbReference type="ARBA" id="ARBA00004651"/>
    </source>
</evidence>
<evidence type="ECO:0000256" key="5">
    <source>
        <dbReference type="ARBA" id="ARBA00022989"/>
    </source>
</evidence>
<feature type="transmembrane region" description="Helical" evidence="7">
    <location>
        <begin position="38"/>
        <end position="64"/>
    </location>
</feature>
<evidence type="ECO:0000313" key="8">
    <source>
        <dbReference type="EMBL" id="MDN3725327.1"/>
    </source>
</evidence>
<evidence type="ECO:0000256" key="3">
    <source>
        <dbReference type="ARBA" id="ARBA00022475"/>
    </source>
</evidence>
<evidence type="ECO:0000256" key="6">
    <source>
        <dbReference type="ARBA" id="ARBA00023136"/>
    </source>
</evidence>
<organism evidence="8 9">
    <name type="scientific">Aequorivita aurantiaca</name>
    <dbReference type="NCBI Taxonomy" id="3053356"/>
    <lineage>
        <taxon>Bacteria</taxon>
        <taxon>Pseudomonadati</taxon>
        <taxon>Bacteroidota</taxon>
        <taxon>Flavobacteriia</taxon>
        <taxon>Flavobacteriales</taxon>
        <taxon>Flavobacteriaceae</taxon>
        <taxon>Aequorivita</taxon>
    </lineage>
</organism>
<sequence>MKKEMDLGLLLMRLAIGFPMLIYGISKIQNGIAFIKELLIGYGISPLLGYGVYIGEVVAPILIILGFRIRFAALIFAINCFSAIVLAQMDKVFALNDYGGWALELLAIYLIIAMALFFTGAGKYSLSK</sequence>
<keyword evidence="6 7" id="KW-0472">Membrane</keyword>
<evidence type="ECO:0000313" key="9">
    <source>
        <dbReference type="Proteomes" id="UP001244787"/>
    </source>
</evidence>
<dbReference type="InterPro" id="IPR051907">
    <property type="entry name" value="DoxX-like_oxidoreductase"/>
</dbReference>
<keyword evidence="3" id="KW-1003">Cell membrane</keyword>
<keyword evidence="5 7" id="KW-1133">Transmembrane helix</keyword>
<keyword evidence="9" id="KW-1185">Reference proteome</keyword>
<accession>A0ABT8DIW1</accession>
<evidence type="ECO:0000256" key="7">
    <source>
        <dbReference type="SAM" id="Phobius"/>
    </source>
</evidence>
<keyword evidence="4 7" id="KW-0812">Transmembrane</keyword>
<comment type="similarity">
    <text evidence="2">Belongs to the DoxX family.</text>
</comment>
<proteinExistence type="inferred from homology"/>
<comment type="caution">
    <text evidence="8">The sequence shown here is derived from an EMBL/GenBank/DDBJ whole genome shotgun (WGS) entry which is preliminary data.</text>
</comment>
<dbReference type="EMBL" id="JAUGQQ010000013">
    <property type="protein sequence ID" value="MDN3725327.1"/>
    <property type="molecule type" value="Genomic_DNA"/>
</dbReference>
<dbReference type="RefSeq" id="WP_290255417.1">
    <property type="nucleotide sequence ID" value="NZ_JAUGQQ010000013.1"/>
</dbReference>
<evidence type="ECO:0000256" key="4">
    <source>
        <dbReference type="ARBA" id="ARBA00022692"/>
    </source>
</evidence>
<evidence type="ECO:0000256" key="2">
    <source>
        <dbReference type="ARBA" id="ARBA00006679"/>
    </source>
</evidence>
<dbReference type="PANTHER" id="PTHR33452">
    <property type="entry name" value="OXIDOREDUCTASE CATD-RELATED"/>
    <property type="match status" value="1"/>
</dbReference>
<dbReference type="InterPro" id="IPR032808">
    <property type="entry name" value="DoxX"/>
</dbReference>
<protein>
    <submittedName>
        <fullName evidence="8">DoxX family protein</fullName>
    </submittedName>
</protein>
<dbReference type="Proteomes" id="UP001244787">
    <property type="component" value="Unassembled WGS sequence"/>
</dbReference>
<reference evidence="8 9" key="1">
    <citation type="submission" date="2023-06" db="EMBL/GenBank/DDBJ databases">
        <authorList>
            <person name="Ye Y.-Q."/>
            <person name="Du Z.-J."/>
        </authorList>
    </citation>
    <scope>NUCLEOTIDE SEQUENCE [LARGE SCALE GENOMIC DNA]</scope>
    <source>
        <strain evidence="8 9">SDUM287046</strain>
    </source>
</reference>
<feature type="transmembrane region" description="Helical" evidence="7">
    <location>
        <begin position="101"/>
        <end position="121"/>
    </location>
</feature>
<feature type="transmembrane region" description="Helical" evidence="7">
    <location>
        <begin position="7"/>
        <end position="26"/>
    </location>
</feature>
<name>A0ABT8DIW1_9FLAO</name>
<dbReference type="Pfam" id="PF07681">
    <property type="entry name" value="DoxX"/>
    <property type="match status" value="1"/>
</dbReference>